<evidence type="ECO:0000313" key="4">
    <source>
        <dbReference type="EMBL" id="VYT15087.1"/>
    </source>
</evidence>
<accession>A0A6N2UCF1</accession>
<dbReference type="GO" id="GO:0003700">
    <property type="term" value="F:DNA-binding transcription factor activity"/>
    <property type="evidence" value="ECO:0007669"/>
    <property type="project" value="InterPro"/>
</dbReference>
<dbReference type="GO" id="GO:0005737">
    <property type="term" value="C:cytoplasm"/>
    <property type="evidence" value="ECO:0007669"/>
    <property type="project" value="UniProtKB-SubCell"/>
</dbReference>
<dbReference type="PROSITE" id="PS50944">
    <property type="entry name" value="HTH_DTXR"/>
    <property type="match status" value="1"/>
</dbReference>
<dbReference type="AlphaFoldDB" id="A0A6N2UCF1"/>
<dbReference type="GO" id="GO:0046914">
    <property type="term" value="F:transition metal ion binding"/>
    <property type="evidence" value="ECO:0007669"/>
    <property type="project" value="InterPro"/>
</dbReference>
<dbReference type="InterPro" id="IPR036390">
    <property type="entry name" value="WH_DNA-bd_sf"/>
</dbReference>
<dbReference type="GO" id="GO:0003677">
    <property type="term" value="F:DNA binding"/>
    <property type="evidence" value="ECO:0007669"/>
    <property type="project" value="InterPro"/>
</dbReference>
<proteinExistence type="predicted"/>
<sequence length="134" mass="14765">MALTPSATRYLLAIYQLSDGGHAVRSVDVAQELSVARASVVKMLHRLVADGLIQKEYYGNIQLTPAGIREANRIYTLFAILEHFFSNSLQVSEESAKQDAISCLCFLSEESLEQLTLLSLPEEGKVPLPSLLIE</sequence>
<dbReference type="SMART" id="SM00529">
    <property type="entry name" value="HTH_DTXR"/>
    <property type="match status" value="1"/>
</dbReference>
<comment type="subcellular location">
    <subcellularLocation>
        <location evidence="1">Cytoplasm</location>
    </subcellularLocation>
</comment>
<gene>
    <name evidence="4" type="primary">mntR_3</name>
    <name evidence="4" type="ORF">AULFYP135_01848</name>
</gene>
<dbReference type="PANTHER" id="PTHR33238:SF11">
    <property type="entry name" value="TRANSCRIPTIONAL REGULATOR MNTR"/>
    <property type="match status" value="1"/>
</dbReference>
<dbReference type="InterPro" id="IPR050536">
    <property type="entry name" value="DtxR_MntR_Metal-Reg"/>
</dbReference>
<evidence type="ECO:0000256" key="1">
    <source>
        <dbReference type="ARBA" id="ARBA00004496"/>
    </source>
</evidence>
<name>A0A6N2UCF1_9FIRM</name>
<dbReference type="Pfam" id="PF01325">
    <property type="entry name" value="Fe_dep_repress"/>
    <property type="match status" value="1"/>
</dbReference>
<evidence type="ECO:0000256" key="2">
    <source>
        <dbReference type="ARBA" id="ARBA00011738"/>
    </source>
</evidence>
<reference evidence="4" key="1">
    <citation type="submission" date="2019-11" db="EMBL/GenBank/DDBJ databases">
        <authorList>
            <person name="Feng L."/>
        </authorList>
    </citation>
    <scope>NUCLEOTIDE SEQUENCE</scope>
    <source>
        <strain evidence="4">AundefinedLFYP135</strain>
    </source>
</reference>
<organism evidence="4">
    <name type="scientific">uncultured Anaerotruncus sp</name>
    <dbReference type="NCBI Taxonomy" id="905011"/>
    <lineage>
        <taxon>Bacteria</taxon>
        <taxon>Bacillati</taxon>
        <taxon>Bacillota</taxon>
        <taxon>Clostridia</taxon>
        <taxon>Eubacteriales</taxon>
        <taxon>Oscillospiraceae</taxon>
        <taxon>Anaerotruncus</taxon>
        <taxon>environmental samples</taxon>
    </lineage>
</organism>
<dbReference type="EMBL" id="CACRSL010000003">
    <property type="protein sequence ID" value="VYT15087.1"/>
    <property type="molecule type" value="Genomic_DNA"/>
</dbReference>
<comment type="subunit">
    <text evidence="2">Homodimer.</text>
</comment>
<dbReference type="InterPro" id="IPR022689">
    <property type="entry name" value="Iron_dep_repressor"/>
</dbReference>
<feature type="domain" description="HTH dtxR-type" evidence="3">
    <location>
        <begin position="3"/>
        <end position="64"/>
    </location>
</feature>
<dbReference type="InterPro" id="IPR022687">
    <property type="entry name" value="HTH_DTXR"/>
</dbReference>
<dbReference type="Gene3D" id="1.10.10.10">
    <property type="entry name" value="Winged helix-like DNA-binding domain superfamily/Winged helix DNA-binding domain"/>
    <property type="match status" value="1"/>
</dbReference>
<dbReference type="SUPFAM" id="SSF46785">
    <property type="entry name" value="Winged helix' DNA-binding domain"/>
    <property type="match status" value="1"/>
</dbReference>
<evidence type="ECO:0000259" key="3">
    <source>
        <dbReference type="PROSITE" id="PS50944"/>
    </source>
</evidence>
<dbReference type="PANTHER" id="PTHR33238">
    <property type="entry name" value="IRON (METAL) DEPENDENT REPRESSOR, DTXR FAMILY"/>
    <property type="match status" value="1"/>
</dbReference>
<protein>
    <submittedName>
        <fullName evidence="4">Transcriptional regulator MntR</fullName>
    </submittedName>
</protein>
<dbReference type="InterPro" id="IPR036388">
    <property type="entry name" value="WH-like_DNA-bd_sf"/>
</dbReference>